<dbReference type="PANTHER" id="PTHR34477:SF1">
    <property type="entry name" value="UPF0213 PROTEIN YHBQ"/>
    <property type="match status" value="1"/>
</dbReference>
<reference evidence="2" key="1">
    <citation type="submission" date="2021-01" db="EMBL/GenBank/DDBJ databases">
        <title>Active Sulfur Cycling in an Early Earth Analoge.</title>
        <authorList>
            <person name="Hahn C.R."/>
            <person name="Youssef N.H."/>
            <person name="Elshahed M."/>
        </authorList>
    </citation>
    <scope>NUCLEOTIDE SEQUENCE</scope>
    <source>
        <strain evidence="2">Zod_Metabat.1151</strain>
    </source>
</reference>
<proteinExistence type="predicted"/>
<feature type="domain" description="GIY-YIG" evidence="1">
    <location>
        <begin position="1"/>
        <end position="76"/>
    </location>
</feature>
<evidence type="ECO:0000259" key="1">
    <source>
        <dbReference type="PROSITE" id="PS50164"/>
    </source>
</evidence>
<sequence length="80" mass="9559">MFSVYLLQCRGKSLYCGYAKDIKARLELHKKGKASRYTRSRLPVKLVFVQRKKTRKEAMKREAEIKKMPRKEKLNLIRKS</sequence>
<dbReference type="SMART" id="SM00465">
    <property type="entry name" value="GIYc"/>
    <property type="match status" value="1"/>
</dbReference>
<dbReference type="CDD" id="cd10456">
    <property type="entry name" value="GIY-YIG_UPF0213"/>
    <property type="match status" value="1"/>
</dbReference>
<accession>A0A939C669</accession>
<comment type="caution">
    <text evidence="2">The sequence shown here is derived from an EMBL/GenBank/DDBJ whole genome shotgun (WGS) entry which is preliminary data.</text>
</comment>
<dbReference type="PANTHER" id="PTHR34477">
    <property type="entry name" value="UPF0213 PROTEIN YHBQ"/>
    <property type="match status" value="1"/>
</dbReference>
<dbReference type="Pfam" id="PF01541">
    <property type="entry name" value="GIY-YIG"/>
    <property type="match status" value="1"/>
</dbReference>
<dbReference type="Gene3D" id="3.40.1440.10">
    <property type="entry name" value="GIY-YIG endonuclease"/>
    <property type="match status" value="1"/>
</dbReference>
<dbReference type="InterPro" id="IPR000305">
    <property type="entry name" value="GIY-YIG_endonuc"/>
</dbReference>
<dbReference type="InterPro" id="IPR035901">
    <property type="entry name" value="GIY-YIG_endonuc_sf"/>
</dbReference>
<evidence type="ECO:0000313" key="3">
    <source>
        <dbReference type="Proteomes" id="UP000809243"/>
    </source>
</evidence>
<gene>
    <name evidence="2" type="ORF">JW744_01455</name>
</gene>
<protein>
    <submittedName>
        <fullName evidence="2">GIY-YIG nuclease family protein</fullName>
    </submittedName>
</protein>
<dbReference type="PROSITE" id="PS50164">
    <property type="entry name" value="GIY_YIG"/>
    <property type="match status" value="1"/>
</dbReference>
<dbReference type="EMBL" id="JAFGDB010000025">
    <property type="protein sequence ID" value="MBN2067113.1"/>
    <property type="molecule type" value="Genomic_DNA"/>
</dbReference>
<name>A0A939C669_9ARCH</name>
<evidence type="ECO:0000313" key="2">
    <source>
        <dbReference type="EMBL" id="MBN2067113.1"/>
    </source>
</evidence>
<organism evidence="2 3">
    <name type="scientific">Candidatus Iainarchaeum sp</name>
    <dbReference type="NCBI Taxonomy" id="3101447"/>
    <lineage>
        <taxon>Archaea</taxon>
        <taxon>Candidatus Iainarchaeota</taxon>
        <taxon>Candidatus Iainarchaeia</taxon>
        <taxon>Candidatus Iainarchaeales</taxon>
        <taxon>Candidatus Iainarchaeaceae</taxon>
        <taxon>Candidatus Iainarchaeum</taxon>
    </lineage>
</organism>
<dbReference type="SUPFAM" id="SSF82771">
    <property type="entry name" value="GIY-YIG endonuclease"/>
    <property type="match status" value="1"/>
</dbReference>
<dbReference type="InterPro" id="IPR050190">
    <property type="entry name" value="UPF0213_domain"/>
</dbReference>
<dbReference type="Proteomes" id="UP000809243">
    <property type="component" value="Unassembled WGS sequence"/>
</dbReference>
<dbReference type="AlphaFoldDB" id="A0A939C669"/>